<accession>A0ACC0VLZ8</accession>
<evidence type="ECO:0000313" key="1">
    <source>
        <dbReference type="EMBL" id="KAI9907352.1"/>
    </source>
</evidence>
<comment type="caution">
    <text evidence="1">The sequence shown here is derived from an EMBL/GenBank/DDBJ whole genome shotgun (WGS) entry which is preliminary data.</text>
</comment>
<protein>
    <submittedName>
        <fullName evidence="1">Uncharacterized protein</fullName>
    </submittedName>
</protein>
<dbReference type="EMBL" id="CM047587">
    <property type="protein sequence ID" value="KAI9907352.1"/>
    <property type="molecule type" value="Genomic_DNA"/>
</dbReference>
<sequence>MLEQLKAKSTQAASLAMDSAGSLKGAAQKSNLASSLKDVTQKGSATLQAKVGSLNIKVPAVVKASSSSASHADTASESDLERGQSPSNACQENEGLLNELGQECGLTKRQRLYGAISCYVFGALCGFFSTLMLWGGPKHVKQFAFFYTLGSLCSIGSSLFLIGPLRQLKIMCMPVRRVACCIWMGSMCTTLLIAFGFPKAGPLVLFVVIMQYAAMLWYGASFIPYGRAILRKGCSRGASYLTQLEIGMCRGGSFRDMTTPFDRHLRDVYAGRVHDGLSFFEAHGYFDVSETANTVQMFRENVGLQEFWDSFEIRNPLDRATAVYPFGLHRTVPSSRLRRELHRTNSGRFTLLDEDGNPVTEDALLDMEREERLKMKSFELDDQDVAELENELVCLHDAIEVIRVEKRHFQRVFFWACYQEFSNEEVPSTSGARYAPPEIRHIPSPLSLPPHMGNLYVLRDSIARYRRSWSKRWCVLDLQYFTVRLYKRSYWRSFRGDLNLTLATKIKMMGQRGFCIEFGSGNMLLMRSKHEREATRWVQLLRFAMQWAQGNAVRCSEIFRLTNG</sequence>
<proteinExistence type="predicted"/>
<dbReference type="Proteomes" id="UP001163321">
    <property type="component" value="Chromosome 8"/>
</dbReference>
<reference evidence="1 2" key="1">
    <citation type="journal article" date="2022" name="bioRxiv">
        <title>The genome of the oomycete Peronosclerospora sorghi, a cosmopolitan pathogen of maize and sorghum, is inflated with dispersed pseudogenes.</title>
        <authorList>
            <person name="Fletcher K."/>
            <person name="Martin F."/>
            <person name="Isakeit T."/>
            <person name="Cavanaugh K."/>
            <person name="Magill C."/>
            <person name="Michelmore R."/>
        </authorList>
    </citation>
    <scope>NUCLEOTIDE SEQUENCE [LARGE SCALE GENOMIC DNA]</scope>
    <source>
        <strain evidence="1">P6</strain>
    </source>
</reference>
<name>A0ACC0VLZ8_9STRA</name>
<keyword evidence="2" id="KW-1185">Reference proteome</keyword>
<organism evidence="1 2">
    <name type="scientific">Peronosclerospora sorghi</name>
    <dbReference type="NCBI Taxonomy" id="230839"/>
    <lineage>
        <taxon>Eukaryota</taxon>
        <taxon>Sar</taxon>
        <taxon>Stramenopiles</taxon>
        <taxon>Oomycota</taxon>
        <taxon>Peronosporomycetes</taxon>
        <taxon>Peronosporales</taxon>
        <taxon>Peronosporaceae</taxon>
        <taxon>Peronosclerospora</taxon>
    </lineage>
</organism>
<gene>
    <name evidence="1" type="ORF">PsorP6_016134</name>
</gene>
<evidence type="ECO:0000313" key="2">
    <source>
        <dbReference type="Proteomes" id="UP001163321"/>
    </source>
</evidence>